<dbReference type="EMBL" id="BAAARK010000002">
    <property type="protein sequence ID" value="GAA2648148.1"/>
    <property type="molecule type" value="Genomic_DNA"/>
</dbReference>
<evidence type="ECO:0000313" key="2">
    <source>
        <dbReference type="EMBL" id="GAA2648148.1"/>
    </source>
</evidence>
<dbReference type="Gene3D" id="3.40.640.10">
    <property type="entry name" value="Type I PLP-dependent aspartate aminotransferase-like (Major domain)"/>
    <property type="match status" value="1"/>
</dbReference>
<dbReference type="Pfam" id="PF00266">
    <property type="entry name" value="Aminotran_5"/>
    <property type="match status" value="1"/>
</dbReference>
<dbReference type="GO" id="GO:0008483">
    <property type="term" value="F:transaminase activity"/>
    <property type="evidence" value="ECO:0007669"/>
    <property type="project" value="UniProtKB-KW"/>
</dbReference>
<dbReference type="InterPro" id="IPR015424">
    <property type="entry name" value="PyrdxlP-dep_Trfase"/>
</dbReference>
<reference evidence="2 3" key="1">
    <citation type="journal article" date="2019" name="Int. J. Syst. Evol. Microbiol.">
        <title>The Global Catalogue of Microorganisms (GCM) 10K type strain sequencing project: providing services to taxonomists for standard genome sequencing and annotation.</title>
        <authorList>
            <consortium name="The Broad Institute Genomics Platform"/>
            <consortium name="The Broad Institute Genome Sequencing Center for Infectious Disease"/>
            <person name="Wu L."/>
            <person name="Ma J."/>
        </authorList>
    </citation>
    <scope>NUCLEOTIDE SEQUENCE [LARGE SCALE GENOMIC DNA]</scope>
    <source>
        <strain evidence="2 3">JCM 16374</strain>
    </source>
</reference>
<organism evidence="2 3">
    <name type="scientific">Streptomyces lunalinharesii</name>
    <dbReference type="NCBI Taxonomy" id="333384"/>
    <lineage>
        <taxon>Bacteria</taxon>
        <taxon>Bacillati</taxon>
        <taxon>Actinomycetota</taxon>
        <taxon>Actinomycetes</taxon>
        <taxon>Kitasatosporales</taxon>
        <taxon>Streptomycetaceae</taxon>
        <taxon>Streptomyces</taxon>
    </lineage>
</organism>
<dbReference type="InterPro" id="IPR015421">
    <property type="entry name" value="PyrdxlP-dep_Trfase_major"/>
</dbReference>
<protein>
    <submittedName>
        <fullName evidence="2">Aminotransferase class V-fold PLP-dependent enzyme</fullName>
    </submittedName>
</protein>
<proteinExistence type="predicted"/>
<dbReference type="SUPFAM" id="SSF53383">
    <property type="entry name" value="PLP-dependent transferases"/>
    <property type="match status" value="1"/>
</dbReference>
<sequence length="360" mass="36947">MGAMQRHTALGGDEFASETVYLNSASSGLLPARTAAAVRDALVESASHGTMGRDYLGTADRARGAFARLMGVPAQRVAVGSSVAVRSAFVAASLPAGSEVLVAEGDFSSLVNPLMAHGGCVVRAVPRDALAEAVRPGTALVAVSAVHPQDGRIADLAAVRDAARAHGALTYVDVTQAAGWLPVPVADFDYVVCGAYKWLLCPKGTTFTVFGGERGELGGPGWPVPAHAGWVAGEDPGESNYGPIDRPAPTARRYDEPHAHYAYVGAEHSLGLLAEIGPATVHAHDVALAEQYRAGLVAAGFTPRAAPGSAIVSTPGLADAEPRLAAAGVRVAVRGGLLRAAFHLYNSSADVDRALELLVP</sequence>
<keyword evidence="2" id="KW-0032">Aminotransferase</keyword>
<keyword evidence="2" id="KW-0808">Transferase</keyword>
<comment type="caution">
    <text evidence="2">The sequence shown here is derived from an EMBL/GenBank/DDBJ whole genome shotgun (WGS) entry which is preliminary data.</text>
</comment>
<evidence type="ECO:0000313" key="3">
    <source>
        <dbReference type="Proteomes" id="UP001500994"/>
    </source>
</evidence>
<dbReference type="InterPro" id="IPR015422">
    <property type="entry name" value="PyrdxlP-dep_Trfase_small"/>
</dbReference>
<evidence type="ECO:0000259" key="1">
    <source>
        <dbReference type="Pfam" id="PF00266"/>
    </source>
</evidence>
<name>A0ABN3RB83_9ACTN</name>
<dbReference type="PANTHER" id="PTHR43586">
    <property type="entry name" value="CYSTEINE DESULFURASE"/>
    <property type="match status" value="1"/>
</dbReference>
<dbReference type="PANTHER" id="PTHR43586:SF21">
    <property type="entry name" value="PYRIDOXAL PHOSPHATE (PLP)-DEPENDENT ASPARTATE AMINOTRANSFERASE SUPERFAMILY"/>
    <property type="match status" value="1"/>
</dbReference>
<dbReference type="InterPro" id="IPR000192">
    <property type="entry name" value="Aminotrans_V_dom"/>
</dbReference>
<feature type="domain" description="Aminotransferase class V" evidence="1">
    <location>
        <begin position="20"/>
        <end position="207"/>
    </location>
</feature>
<gene>
    <name evidence="2" type="ORF">GCM10009864_09050</name>
</gene>
<keyword evidence="3" id="KW-1185">Reference proteome</keyword>
<accession>A0ABN3RB83</accession>
<dbReference type="Gene3D" id="3.90.1150.10">
    <property type="entry name" value="Aspartate Aminotransferase, domain 1"/>
    <property type="match status" value="1"/>
</dbReference>
<dbReference type="Proteomes" id="UP001500994">
    <property type="component" value="Unassembled WGS sequence"/>
</dbReference>